<feature type="region of interest" description="Disordered" evidence="1">
    <location>
        <begin position="208"/>
        <end position="229"/>
    </location>
</feature>
<dbReference type="eggNOG" id="arCOG06437">
    <property type="taxonomic scope" value="Archaea"/>
</dbReference>
<feature type="transmembrane region" description="Helical" evidence="2">
    <location>
        <begin position="12"/>
        <end position="32"/>
    </location>
</feature>
<reference evidence="3 4" key="1">
    <citation type="journal article" date="2005" name="Genome Res.">
        <title>Living with two extremes: conclusions from the genome sequence of Natronomonas pharaonis.</title>
        <authorList>
            <person name="Falb M."/>
            <person name="Pfeiffer F."/>
            <person name="Palm P."/>
            <person name="Rodewald K."/>
            <person name="Hickmann V."/>
            <person name="Tittor J."/>
            <person name="Oesterhelt D."/>
        </authorList>
    </citation>
    <scope>NUCLEOTIDE SEQUENCE [LARGE SCALE GENOMIC DNA]</scope>
    <source>
        <strain evidence="4">ATCC 35678 / DSM 2160 / CIP 103997 / JCM 8858 / NBRC 14720 / NCIMB 2260 / Gabara</strain>
    </source>
</reference>
<keyword evidence="2" id="KW-0472">Membrane</keyword>
<evidence type="ECO:0000256" key="1">
    <source>
        <dbReference type="SAM" id="MobiDB-lite"/>
    </source>
</evidence>
<dbReference type="RefSeq" id="WP_011324027.1">
    <property type="nucleotide sequence ID" value="NC_007426.1"/>
</dbReference>
<dbReference type="HOGENOM" id="CLU_073251_0_0_2"/>
<dbReference type="AlphaFoldDB" id="A0A1U7EYS2"/>
<evidence type="ECO:0000313" key="3">
    <source>
        <dbReference type="EMBL" id="CAI50413.1"/>
    </source>
</evidence>
<accession>A0A1U7EYS2</accession>
<evidence type="ECO:0000256" key="2">
    <source>
        <dbReference type="SAM" id="Phobius"/>
    </source>
</evidence>
<keyword evidence="4" id="KW-1185">Reference proteome</keyword>
<feature type="compositionally biased region" description="Basic and acidic residues" evidence="1">
    <location>
        <begin position="210"/>
        <end position="223"/>
    </location>
</feature>
<feature type="transmembrane region" description="Helical" evidence="2">
    <location>
        <begin position="52"/>
        <end position="71"/>
    </location>
</feature>
<dbReference type="GeneID" id="69102744"/>
<dbReference type="EMBL" id="CR936257">
    <property type="protein sequence ID" value="CAI50413.1"/>
    <property type="molecule type" value="Genomic_DNA"/>
</dbReference>
<name>A0A1U7EYS2_NATPD</name>
<organism evidence="3 4">
    <name type="scientific">Natronomonas pharaonis (strain ATCC 35678 / DSM 2160 / CIP 103997 / JCM 8858 / NBRC 14720 / NCIMB 2260 / Gabara)</name>
    <name type="common">Halobacterium pharaonis</name>
    <dbReference type="NCBI Taxonomy" id="348780"/>
    <lineage>
        <taxon>Archaea</taxon>
        <taxon>Methanobacteriati</taxon>
        <taxon>Methanobacteriota</taxon>
        <taxon>Stenosarchaea group</taxon>
        <taxon>Halobacteria</taxon>
        <taxon>Halobacteriales</taxon>
        <taxon>Natronomonadaceae</taxon>
        <taxon>Natronomonas</taxon>
    </lineage>
</organism>
<gene>
    <name evidence="3" type="ordered locus">NP_4644A</name>
</gene>
<keyword evidence="2" id="KW-0812">Transmembrane</keyword>
<proteinExistence type="predicted"/>
<keyword evidence="2" id="KW-1133">Transmembrane helix</keyword>
<dbReference type="EnsemblBacteria" id="CAI50413">
    <property type="protein sequence ID" value="CAI50413"/>
    <property type="gene ID" value="NP_4644A"/>
</dbReference>
<dbReference type="STRING" id="348780.NP_4644A"/>
<protein>
    <submittedName>
        <fullName evidence="3">Uncharacterized protein</fullName>
    </submittedName>
</protein>
<dbReference type="InterPro" id="IPR055693">
    <property type="entry name" value="DUF7269"/>
</dbReference>
<evidence type="ECO:0000313" key="4">
    <source>
        <dbReference type="Proteomes" id="UP000002698"/>
    </source>
</evidence>
<dbReference type="KEGG" id="nph:NP_4644A"/>
<dbReference type="Pfam" id="PF23933">
    <property type="entry name" value="DUF7269"/>
    <property type="match status" value="1"/>
</dbReference>
<sequence>MSRFSTIINKLLVGIALFAFVFAIILSVQPSLLPSAVLDSFLTVENEANHNYVLLGIATVVALFALWRMCFPTSGSLDAEDGRGGAAASVYDHEYDAGIVGERMDRRIEQALESLKQGQRSESNVETVIDDMRKTLLAVEKSKGRSDAAASERVQCGDWTDDQVVAVFLGDAPAGRLSFRHRVEMWLFPERTWRRRLERTVAELEQYATESREWTAEGERGESDGNQTY</sequence>
<dbReference type="Proteomes" id="UP000002698">
    <property type="component" value="Chromosome"/>
</dbReference>